<reference evidence="1 2" key="1">
    <citation type="submission" date="2005-09" db="EMBL/GenBank/DDBJ databases">
        <authorList>
            <person name="Mural R.J."/>
            <person name="Li P.W."/>
            <person name="Adams M.D."/>
            <person name="Amanatides P.G."/>
            <person name="Baden-Tillson H."/>
            <person name="Barnstead M."/>
            <person name="Chin S.H."/>
            <person name="Dew I."/>
            <person name="Evans C.A."/>
            <person name="Ferriera S."/>
            <person name="Flanigan M."/>
            <person name="Fosler C."/>
            <person name="Glodek A."/>
            <person name="Gu Z."/>
            <person name="Holt R.A."/>
            <person name="Jennings D."/>
            <person name="Kraft C.L."/>
            <person name="Lu F."/>
            <person name="Nguyen T."/>
            <person name="Nusskern D.R."/>
            <person name="Pfannkoch C.M."/>
            <person name="Sitter C."/>
            <person name="Sutton G.G."/>
            <person name="Venter J.C."/>
            <person name="Wang Z."/>
            <person name="Woodage T."/>
            <person name="Zheng X.H."/>
            <person name="Zhong F."/>
        </authorList>
    </citation>
    <scope>NUCLEOTIDE SEQUENCE [LARGE SCALE GENOMIC DNA]</scope>
    <source>
        <strain>BN</strain>
        <strain evidence="2">Sprague-Dawley</strain>
    </source>
</reference>
<evidence type="ECO:0000313" key="1">
    <source>
        <dbReference type="EMBL" id="EDL93431.1"/>
    </source>
</evidence>
<sequence>MQITSVLKIPSWDPELELLERA</sequence>
<organism evidence="1 2">
    <name type="scientific">Rattus norvegicus</name>
    <name type="common">Rat</name>
    <dbReference type="NCBI Taxonomy" id="10116"/>
    <lineage>
        <taxon>Eukaryota</taxon>
        <taxon>Metazoa</taxon>
        <taxon>Chordata</taxon>
        <taxon>Craniata</taxon>
        <taxon>Vertebrata</taxon>
        <taxon>Euteleostomi</taxon>
        <taxon>Mammalia</taxon>
        <taxon>Eutheria</taxon>
        <taxon>Euarchontoglires</taxon>
        <taxon>Glires</taxon>
        <taxon>Rodentia</taxon>
        <taxon>Myomorpha</taxon>
        <taxon>Muroidea</taxon>
        <taxon>Muridae</taxon>
        <taxon>Murinae</taxon>
        <taxon>Rattus</taxon>
    </lineage>
</organism>
<accession>A6JTL6</accession>
<proteinExistence type="predicted"/>
<dbReference type="EMBL" id="CH474001">
    <property type="protein sequence ID" value="EDL93431.1"/>
    <property type="molecule type" value="Genomic_DNA"/>
</dbReference>
<gene>
    <name evidence="1" type="ORF">rCG_45653</name>
</gene>
<protein>
    <submittedName>
        <fullName evidence="1">RCG45653</fullName>
    </submittedName>
</protein>
<dbReference type="AlphaFoldDB" id="A6JTL6"/>
<dbReference type="Proteomes" id="UP000234681">
    <property type="component" value="Chromosome 3"/>
</dbReference>
<name>A6JTL6_RAT</name>
<evidence type="ECO:0000313" key="2">
    <source>
        <dbReference type="Proteomes" id="UP000234681"/>
    </source>
</evidence>